<evidence type="ECO:0000256" key="1">
    <source>
        <dbReference type="ARBA" id="ARBA00001638"/>
    </source>
</evidence>
<protein>
    <recommendedName>
        <fullName evidence="8">5'-deoxynucleotidase</fullName>
        <ecNumber evidence="8">3.1.3.89</ecNumber>
    </recommendedName>
</protein>
<feature type="signal peptide" evidence="12">
    <location>
        <begin position="1"/>
        <end position="22"/>
    </location>
</feature>
<evidence type="ECO:0000256" key="4">
    <source>
        <dbReference type="ARBA" id="ARBA00001946"/>
    </source>
</evidence>
<evidence type="ECO:0000256" key="3">
    <source>
        <dbReference type="ARBA" id="ARBA00001941"/>
    </source>
</evidence>
<dbReference type="PANTHER" id="PTHR11845:SF13">
    <property type="entry name" value="5'-DEOXYNUCLEOTIDASE HDDC2"/>
    <property type="match status" value="1"/>
</dbReference>
<comment type="catalytic activity">
    <reaction evidence="1">
        <text>a 2'-deoxyribonucleoside 5'-phosphate + H2O = a 2'-deoxyribonucleoside + phosphate</text>
        <dbReference type="Rhea" id="RHEA:36167"/>
        <dbReference type="ChEBI" id="CHEBI:15377"/>
        <dbReference type="ChEBI" id="CHEBI:18274"/>
        <dbReference type="ChEBI" id="CHEBI:43474"/>
        <dbReference type="ChEBI" id="CHEBI:65317"/>
        <dbReference type="EC" id="3.1.3.89"/>
    </reaction>
</comment>
<proteinExistence type="inferred from homology"/>
<sequence>MWGGSCCIFFFSLFVSFAATRSFLFGASSSPTGAPHRVVASDMSSQLATNVSPPSASQALDFLRVVGKLKTLKRTGWVNNKVALPESVADHMYRMAMCSFLITDPALDRTRLMKLAVVHDLAEALVGDIVPHDERYTKELKRTLEEDAIRSIAGDLGHEGISAEIMSLWLEYEDQSTPEARVVKDFDKFEMILQADEYERSQPGQNLEDFFQSTANAFQHPQVREWDAELRKQRDAK</sequence>
<evidence type="ECO:0000256" key="9">
    <source>
        <dbReference type="ARBA" id="ARBA00022723"/>
    </source>
</evidence>
<comment type="cofactor">
    <cofactor evidence="2">
        <name>Mn(2+)</name>
        <dbReference type="ChEBI" id="CHEBI:29035"/>
    </cofactor>
</comment>
<comment type="cofactor">
    <cofactor evidence="3">
        <name>Co(2+)</name>
        <dbReference type="ChEBI" id="CHEBI:48828"/>
    </cofactor>
</comment>
<keyword evidence="11" id="KW-0460">Magnesium</keyword>
<feature type="domain" description="HD/PDEase" evidence="13">
    <location>
        <begin position="84"/>
        <end position="201"/>
    </location>
</feature>
<dbReference type="InterPro" id="IPR003607">
    <property type="entry name" value="HD/PDEase_dom"/>
</dbReference>
<dbReference type="InterPro" id="IPR006674">
    <property type="entry name" value="HD_domain"/>
</dbReference>
<keyword evidence="9" id="KW-0479">Metal-binding</keyword>
<evidence type="ECO:0000313" key="14">
    <source>
        <dbReference type="EMBL" id="EWM29513.1"/>
    </source>
</evidence>
<dbReference type="SMART" id="SM00471">
    <property type="entry name" value="HDc"/>
    <property type="match status" value="1"/>
</dbReference>
<dbReference type="FunFam" id="1.10.3210.10:FF:000011">
    <property type="entry name" value="HD domain-containing protein 2"/>
    <property type="match status" value="1"/>
</dbReference>
<dbReference type="Pfam" id="PF13023">
    <property type="entry name" value="HD_3"/>
    <property type="match status" value="1"/>
</dbReference>
<evidence type="ECO:0000259" key="13">
    <source>
        <dbReference type="SMART" id="SM00471"/>
    </source>
</evidence>
<gene>
    <name evidence="14" type="ORF">Naga_100006g100</name>
</gene>
<dbReference type="InterPro" id="IPR039356">
    <property type="entry name" value="YfbR/HDDC2"/>
</dbReference>
<comment type="function">
    <text evidence="5">Catalyzes the dephosphorylation of the nucleoside 5'-monophosphates deoxyadenosine monophosphate (dAMP), deoxycytidine monophosphate (dCMP), deoxyguanosine monophosphate (dGMP) and deoxythymidine monophosphate (dTMP).</text>
</comment>
<keyword evidence="12" id="KW-0732">Signal</keyword>
<reference evidence="14 15" key="1">
    <citation type="journal article" date="2014" name="Mol. Plant">
        <title>Chromosome Scale Genome Assembly and Transcriptome Profiling of Nannochloropsis gaditana in Nitrogen Depletion.</title>
        <authorList>
            <person name="Corteggiani Carpinelli E."/>
            <person name="Telatin A."/>
            <person name="Vitulo N."/>
            <person name="Forcato C."/>
            <person name="D'Angelo M."/>
            <person name="Schiavon R."/>
            <person name="Vezzi A."/>
            <person name="Giacometti G.M."/>
            <person name="Morosinotto T."/>
            <person name="Valle G."/>
        </authorList>
    </citation>
    <scope>NUCLEOTIDE SEQUENCE [LARGE SCALE GENOMIC DNA]</scope>
    <source>
        <strain evidence="14 15">B-31</strain>
    </source>
</reference>
<evidence type="ECO:0000256" key="8">
    <source>
        <dbReference type="ARBA" id="ARBA00012964"/>
    </source>
</evidence>
<comment type="similarity">
    <text evidence="6">Belongs to the HDDC2 family.</text>
</comment>
<dbReference type="PANTHER" id="PTHR11845">
    <property type="entry name" value="5'-DEOXYNUCLEOTIDASE HDDC2"/>
    <property type="match status" value="1"/>
</dbReference>
<dbReference type="GO" id="GO:0002953">
    <property type="term" value="F:5'-deoxynucleotidase activity"/>
    <property type="evidence" value="ECO:0007669"/>
    <property type="project" value="UniProtKB-EC"/>
</dbReference>
<keyword evidence="15" id="KW-1185">Reference proteome</keyword>
<evidence type="ECO:0000256" key="7">
    <source>
        <dbReference type="ARBA" id="ARBA00011738"/>
    </source>
</evidence>
<evidence type="ECO:0000256" key="11">
    <source>
        <dbReference type="ARBA" id="ARBA00022842"/>
    </source>
</evidence>
<dbReference type="OrthoDB" id="10254258at2759"/>
<dbReference type="GO" id="GO:0046872">
    <property type="term" value="F:metal ion binding"/>
    <property type="evidence" value="ECO:0007669"/>
    <property type="project" value="UniProtKB-KW"/>
</dbReference>
<comment type="cofactor">
    <cofactor evidence="4">
        <name>Mg(2+)</name>
        <dbReference type="ChEBI" id="CHEBI:18420"/>
    </cofactor>
</comment>
<dbReference type="EC" id="3.1.3.89" evidence="8"/>
<feature type="chain" id="PRO_5004901365" description="5'-deoxynucleotidase" evidence="12">
    <location>
        <begin position="23"/>
        <end position="237"/>
    </location>
</feature>
<evidence type="ECO:0000256" key="5">
    <source>
        <dbReference type="ARBA" id="ARBA00004074"/>
    </source>
</evidence>
<evidence type="ECO:0000256" key="12">
    <source>
        <dbReference type="SAM" id="SignalP"/>
    </source>
</evidence>
<accession>W7U169</accession>
<dbReference type="GO" id="GO:0009159">
    <property type="term" value="P:deoxyribonucleoside monophosphate catabolic process"/>
    <property type="evidence" value="ECO:0007669"/>
    <property type="project" value="UniProtKB-ARBA"/>
</dbReference>
<dbReference type="SUPFAM" id="SSF109604">
    <property type="entry name" value="HD-domain/PDEase-like"/>
    <property type="match status" value="1"/>
</dbReference>
<name>W7U169_9STRA</name>
<evidence type="ECO:0000313" key="15">
    <source>
        <dbReference type="Proteomes" id="UP000019335"/>
    </source>
</evidence>
<dbReference type="AlphaFoldDB" id="W7U169"/>
<comment type="caution">
    <text evidence="14">The sequence shown here is derived from an EMBL/GenBank/DDBJ whole genome shotgun (WGS) entry which is preliminary data.</text>
</comment>
<organism evidence="14 15">
    <name type="scientific">Nannochloropsis gaditana</name>
    <dbReference type="NCBI Taxonomy" id="72520"/>
    <lineage>
        <taxon>Eukaryota</taxon>
        <taxon>Sar</taxon>
        <taxon>Stramenopiles</taxon>
        <taxon>Ochrophyta</taxon>
        <taxon>Eustigmatophyceae</taxon>
        <taxon>Eustigmatales</taxon>
        <taxon>Monodopsidaceae</taxon>
        <taxon>Nannochloropsis</taxon>
    </lineage>
</organism>
<dbReference type="Gene3D" id="1.10.3210.10">
    <property type="entry name" value="Hypothetical protein af1432"/>
    <property type="match status" value="1"/>
</dbReference>
<evidence type="ECO:0000256" key="10">
    <source>
        <dbReference type="ARBA" id="ARBA00022801"/>
    </source>
</evidence>
<comment type="subunit">
    <text evidence="7">Homodimer.</text>
</comment>
<dbReference type="EMBL" id="AZIL01000126">
    <property type="protein sequence ID" value="EWM29513.1"/>
    <property type="molecule type" value="Genomic_DNA"/>
</dbReference>
<dbReference type="Proteomes" id="UP000019335">
    <property type="component" value="Chromosome 2"/>
</dbReference>
<evidence type="ECO:0000256" key="6">
    <source>
        <dbReference type="ARBA" id="ARBA00009999"/>
    </source>
</evidence>
<keyword evidence="10 14" id="KW-0378">Hydrolase</keyword>
<evidence type="ECO:0000256" key="2">
    <source>
        <dbReference type="ARBA" id="ARBA00001936"/>
    </source>
</evidence>
<dbReference type="GO" id="GO:0005737">
    <property type="term" value="C:cytoplasm"/>
    <property type="evidence" value="ECO:0007669"/>
    <property type="project" value="TreeGrafter"/>
</dbReference>